<organism evidence="1 2">
    <name type="scientific">Nemania bipapillata</name>
    <dbReference type="NCBI Taxonomy" id="110536"/>
    <lineage>
        <taxon>Eukaryota</taxon>
        <taxon>Fungi</taxon>
        <taxon>Dikarya</taxon>
        <taxon>Ascomycota</taxon>
        <taxon>Pezizomycotina</taxon>
        <taxon>Sordariomycetes</taxon>
        <taxon>Xylariomycetidae</taxon>
        <taxon>Xylariales</taxon>
        <taxon>Xylariaceae</taxon>
        <taxon>Nemania</taxon>
    </lineage>
</organism>
<comment type="caution">
    <text evidence="1">The sequence shown here is derived from an EMBL/GenBank/DDBJ whole genome shotgun (WGS) entry which is preliminary data.</text>
</comment>
<sequence length="184" mass="21042">MRRHIAYPTSDRGQLRLQEFMRRAYANRNAEAARRRQSQATTHHRLIATRPLVLSQDLSLIDASTEAVAGLGWLAIFPNEIIMLILANCSMRTLLNLTRVNRSARELVHLLPDFHSVKSTVVLQLERANPTYQKLLVGVLKITTYNGLHFLTTSRQCEKCNGSLARFRVTRLKVLCDGCFVRRQ</sequence>
<dbReference type="Proteomes" id="UP001153334">
    <property type="component" value="Unassembled WGS sequence"/>
</dbReference>
<dbReference type="EMBL" id="JAPESX010000813">
    <property type="protein sequence ID" value="KAJ8119598.1"/>
    <property type="molecule type" value="Genomic_DNA"/>
</dbReference>
<gene>
    <name evidence="1" type="ORF">ONZ43_g3486</name>
</gene>
<reference evidence="1" key="1">
    <citation type="submission" date="2022-11" db="EMBL/GenBank/DDBJ databases">
        <title>Genome Sequence of Nemania bipapillata.</title>
        <authorList>
            <person name="Buettner E."/>
        </authorList>
    </citation>
    <scope>NUCLEOTIDE SEQUENCE</scope>
    <source>
        <strain evidence="1">CP14</strain>
    </source>
</reference>
<evidence type="ECO:0000313" key="1">
    <source>
        <dbReference type="EMBL" id="KAJ8119598.1"/>
    </source>
</evidence>
<accession>A0ACC2IWN4</accession>
<name>A0ACC2IWN4_9PEZI</name>
<protein>
    <submittedName>
        <fullName evidence="1">Uncharacterized protein</fullName>
    </submittedName>
</protein>
<proteinExistence type="predicted"/>
<keyword evidence="2" id="KW-1185">Reference proteome</keyword>
<evidence type="ECO:0000313" key="2">
    <source>
        <dbReference type="Proteomes" id="UP001153334"/>
    </source>
</evidence>